<comment type="caution">
    <text evidence="5">The sequence shown here is derived from an EMBL/GenBank/DDBJ whole genome shotgun (WGS) entry which is preliminary data.</text>
</comment>
<name>A0A7X2Z0J2_9BACL</name>
<organism evidence="5 6">
    <name type="scientific">Paenibacillus woosongensis</name>
    <dbReference type="NCBI Taxonomy" id="307580"/>
    <lineage>
        <taxon>Bacteria</taxon>
        <taxon>Bacillati</taxon>
        <taxon>Bacillota</taxon>
        <taxon>Bacilli</taxon>
        <taxon>Bacillales</taxon>
        <taxon>Paenibacillaceae</taxon>
        <taxon>Paenibacillus</taxon>
    </lineage>
</organism>
<dbReference type="Pfam" id="PF08666">
    <property type="entry name" value="SAF"/>
    <property type="match status" value="1"/>
</dbReference>
<feature type="domain" description="SAF" evidence="3">
    <location>
        <begin position="64"/>
        <end position="126"/>
    </location>
</feature>
<dbReference type="Proteomes" id="UP000447876">
    <property type="component" value="Unassembled WGS sequence"/>
</dbReference>
<proteinExistence type="predicted"/>
<dbReference type="EMBL" id="BOSM01000010">
    <property type="protein sequence ID" value="GIP60607.1"/>
    <property type="molecule type" value="Genomic_DNA"/>
</dbReference>
<dbReference type="RefSeq" id="WP_155609867.1">
    <property type="nucleotide sequence ID" value="NZ_BOSM01000010.1"/>
</dbReference>
<feature type="region of interest" description="Disordered" evidence="2">
    <location>
        <begin position="290"/>
        <end position="363"/>
    </location>
</feature>
<evidence type="ECO:0000313" key="7">
    <source>
        <dbReference type="Proteomes" id="UP000681290"/>
    </source>
</evidence>
<dbReference type="AlphaFoldDB" id="A0A7X2Z0J2"/>
<feature type="coiled-coil region" evidence="1">
    <location>
        <begin position="31"/>
        <end position="65"/>
    </location>
</feature>
<evidence type="ECO:0000313" key="4">
    <source>
        <dbReference type="EMBL" id="GIP60607.1"/>
    </source>
</evidence>
<reference evidence="4 7" key="2">
    <citation type="submission" date="2021-03" db="EMBL/GenBank/DDBJ databases">
        <title>Antimicrobial resistance genes in bacteria isolated from Japanese honey, and their potential for conferring macrolide and lincosamide resistance in the American foulbrood pathogen Paenibacillus larvae.</title>
        <authorList>
            <person name="Okamoto M."/>
            <person name="Kumagai M."/>
            <person name="Kanamori H."/>
            <person name="Takamatsu D."/>
        </authorList>
    </citation>
    <scope>NUCLEOTIDE SEQUENCE [LARGE SCALE GENOMIC DNA]</scope>
    <source>
        <strain evidence="4 7">J15TS10</strain>
    </source>
</reference>
<dbReference type="InterPro" id="IPR013974">
    <property type="entry name" value="SAF"/>
</dbReference>
<dbReference type="Proteomes" id="UP000681290">
    <property type="component" value="Unassembled WGS sequence"/>
</dbReference>
<evidence type="ECO:0000259" key="3">
    <source>
        <dbReference type="SMART" id="SM00858"/>
    </source>
</evidence>
<evidence type="ECO:0000313" key="6">
    <source>
        <dbReference type="Proteomes" id="UP000447876"/>
    </source>
</evidence>
<gene>
    <name evidence="5" type="ORF">GNP95_05815</name>
    <name evidence="4" type="ORF">J15TS10_44210</name>
</gene>
<dbReference type="SMART" id="SM00858">
    <property type="entry name" value="SAF"/>
    <property type="match status" value="1"/>
</dbReference>
<keyword evidence="7" id="KW-1185">Reference proteome</keyword>
<feature type="compositionally biased region" description="Polar residues" evidence="2">
    <location>
        <begin position="290"/>
        <end position="301"/>
    </location>
</feature>
<keyword evidence="1" id="KW-0175">Coiled coil</keyword>
<reference evidence="5 6" key="1">
    <citation type="submission" date="2019-11" db="EMBL/GenBank/DDBJ databases">
        <title>Draft genome sequences of five Paenibacillus species of dairy origin.</title>
        <authorList>
            <person name="Olajide A.M."/>
            <person name="Chen S."/>
            <person name="Lapointe G."/>
        </authorList>
    </citation>
    <scope>NUCLEOTIDE SEQUENCE [LARGE SCALE GENOMIC DNA]</scope>
    <source>
        <strain evidence="5 6">12CR55</strain>
    </source>
</reference>
<dbReference type="OrthoDB" id="2840666at2"/>
<dbReference type="EMBL" id="WNZW01000001">
    <property type="protein sequence ID" value="MUG44509.1"/>
    <property type="molecule type" value="Genomic_DNA"/>
</dbReference>
<evidence type="ECO:0000256" key="1">
    <source>
        <dbReference type="SAM" id="Coils"/>
    </source>
</evidence>
<evidence type="ECO:0000313" key="5">
    <source>
        <dbReference type="EMBL" id="MUG44509.1"/>
    </source>
</evidence>
<sequence>MSWTYRHRKMLVIAAILIGILLLVSAAIFHLMRQAEQQQEHQEVIAHYERQIEQLTATKEESLQTVWTVARTIPAGDQIEPEDVTAMTLPTALVSPEMIVKEEEAVGKHAKVELRPGMPLLASVLYEGNPIAKDVRTQEFQIIQLPSHLGKAQYIDVRINFPTGEDFVVLAKKQVLDREGTVIWLEMNETDLLLTSSAIIDAYLQGARLYAVPYIEPGLQEAATATYPANPMVLDLLEQNPNLVEQVSTELARQQRERLESNLNEMSEADKMRVMYGNVTVQQQLMNERAATQQSNAAQQMPQPPSFPEQDDQESVQGEDEQPPSSVPVVVEEESPEATLPDPPPASEPESETDPDYSEIFNQ</sequence>
<accession>A0A7X2Z0J2</accession>
<dbReference type="Gene3D" id="3.90.1210.10">
    <property type="entry name" value="Antifreeze-like/N-acetylneuraminic acid synthase C-terminal domain"/>
    <property type="match status" value="1"/>
</dbReference>
<evidence type="ECO:0000256" key="2">
    <source>
        <dbReference type="SAM" id="MobiDB-lite"/>
    </source>
</evidence>
<feature type="compositionally biased region" description="Acidic residues" evidence="2">
    <location>
        <begin position="309"/>
        <end position="322"/>
    </location>
</feature>
<dbReference type="CDD" id="cd11614">
    <property type="entry name" value="SAF_CpaB_FlgA_like"/>
    <property type="match status" value="1"/>
</dbReference>
<protein>
    <recommendedName>
        <fullName evidence="3">SAF domain-containing protein</fullName>
    </recommendedName>
</protein>